<proteinExistence type="predicted"/>
<feature type="domain" description="DUF1996" evidence="3">
    <location>
        <begin position="33"/>
        <end position="261"/>
    </location>
</feature>
<feature type="chain" id="PRO_5040276902" description="DUF1996 domain-containing protein" evidence="2">
    <location>
        <begin position="17"/>
        <end position="510"/>
    </location>
</feature>
<feature type="region of interest" description="Disordered" evidence="1">
    <location>
        <begin position="300"/>
        <end position="320"/>
    </location>
</feature>
<comment type="caution">
    <text evidence="4">The sequence shown here is derived from an EMBL/GenBank/DDBJ whole genome shotgun (WGS) entry which is preliminary data.</text>
</comment>
<keyword evidence="2" id="KW-0732">Signal</keyword>
<evidence type="ECO:0000259" key="3">
    <source>
        <dbReference type="Pfam" id="PF09362"/>
    </source>
</evidence>
<dbReference type="OrthoDB" id="74764at2759"/>
<protein>
    <recommendedName>
        <fullName evidence="3">DUF1996 domain-containing protein</fullName>
    </recommendedName>
</protein>
<reference evidence="4" key="1">
    <citation type="submission" date="2022-11" db="EMBL/GenBank/DDBJ databases">
        <authorList>
            <person name="Scott C."/>
            <person name="Bruce N."/>
        </authorList>
    </citation>
    <scope>NUCLEOTIDE SEQUENCE</scope>
</reference>
<dbReference type="Pfam" id="PF09362">
    <property type="entry name" value="DUF1996"/>
    <property type="match status" value="1"/>
</dbReference>
<dbReference type="EMBL" id="CALLCH030000008">
    <property type="protein sequence ID" value="CAI4213538.1"/>
    <property type="molecule type" value="Genomic_DNA"/>
</dbReference>
<evidence type="ECO:0000256" key="1">
    <source>
        <dbReference type="SAM" id="MobiDB-lite"/>
    </source>
</evidence>
<evidence type="ECO:0000313" key="4">
    <source>
        <dbReference type="EMBL" id="CAI4213538.1"/>
    </source>
</evidence>
<feature type="compositionally biased region" description="Polar residues" evidence="1">
    <location>
        <begin position="310"/>
        <end position="320"/>
    </location>
</feature>
<keyword evidence="5" id="KW-1185">Reference proteome</keyword>
<evidence type="ECO:0000313" key="5">
    <source>
        <dbReference type="Proteomes" id="UP000838763"/>
    </source>
</evidence>
<evidence type="ECO:0000256" key="2">
    <source>
        <dbReference type="SAM" id="SignalP"/>
    </source>
</evidence>
<dbReference type="AlphaFoldDB" id="A0A9P1M7W3"/>
<organism evidence="4 5">
    <name type="scientific">Parascedosporium putredinis</name>
    <dbReference type="NCBI Taxonomy" id="1442378"/>
    <lineage>
        <taxon>Eukaryota</taxon>
        <taxon>Fungi</taxon>
        <taxon>Dikarya</taxon>
        <taxon>Ascomycota</taxon>
        <taxon>Pezizomycotina</taxon>
        <taxon>Sordariomycetes</taxon>
        <taxon>Hypocreomycetidae</taxon>
        <taxon>Microascales</taxon>
        <taxon>Microascaceae</taxon>
        <taxon>Parascedosporium</taxon>
    </lineage>
</organism>
<dbReference type="InterPro" id="IPR018535">
    <property type="entry name" value="DUF1996"/>
</dbReference>
<sequence length="510" mass="55743">MLKTLVALATAQLAVGQELMRFGCSQLTLDRIDPLVNPGAVPSPHMHQIIGGNSFNASMDPTSLDPPRDASCTTCSFAEDFSNYWTPNLYFRARNGTFKHVPIFANLGLGQIQGGMTVYYIRGYRAADKVTTFKPGFRMLVAVALRRRPCTGTDTTTFPKEPCGGGWRVTVTFPSCWDGKTLDTPNHMDHIAYPSQGTFETGGACPSTHPVKIPQVMYEIMMDTTAFNDPSEWPEDGSQPFVWAMGDTTGAGIHGDYLFGWKGDALQRAMDMKCNGVNCPGMERQTDAVSNACAKAQIASEPVGDDGSPDNHSSLSFTRSGFNPSPTDAIIVRLILRGLRLNRLNVNIPLEIALQIAHFADYNPRIACRRAASRNSHTWFEASILRPTTPDAPPPPGMGVGGYEFADRVEVADYRGSLNSLGWDLVLNGEKAGWLVHHNITASEELNNYRTDWNTGVVLKLEGPPSMGDGVGFLDSLQAGDAVALWARAEQRLWTNIIEEATIEIGYEVM</sequence>
<dbReference type="Proteomes" id="UP000838763">
    <property type="component" value="Unassembled WGS sequence"/>
</dbReference>
<dbReference type="PANTHER" id="PTHR43662:SF3">
    <property type="entry name" value="DOMAIN PROTEIN, PUTATIVE (AFU_ORTHOLOGUE AFUA_6G11970)-RELATED"/>
    <property type="match status" value="1"/>
</dbReference>
<dbReference type="PANTHER" id="PTHR43662">
    <property type="match status" value="1"/>
</dbReference>
<accession>A0A9P1M7W3</accession>
<gene>
    <name evidence="4" type="ORF">PPNO1_LOCUS3285</name>
</gene>
<name>A0A9P1M7W3_9PEZI</name>
<feature type="signal peptide" evidence="2">
    <location>
        <begin position="1"/>
        <end position="16"/>
    </location>
</feature>